<dbReference type="Gene3D" id="1.25.40.20">
    <property type="entry name" value="Ankyrin repeat-containing domain"/>
    <property type="match status" value="1"/>
</dbReference>
<organism evidence="1 2">
    <name type="scientific">Globisporangium ultimum (strain ATCC 200006 / CBS 805.95 / DAOM BR144)</name>
    <name type="common">Pythium ultimum</name>
    <dbReference type="NCBI Taxonomy" id="431595"/>
    <lineage>
        <taxon>Eukaryota</taxon>
        <taxon>Sar</taxon>
        <taxon>Stramenopiles</taxon>
        <taxon>Oomycota</taxon>
        <taxon>Peronosporomycetes</taxon>
        <taxon>Pythiales</taxon>
        <taxon>Pythiaceae</taxon>
        <taxon>Globisporangium</taxon>
    </lineage>
</organism>
<reference evidence="2" key="1">
    <citation type="journal article" date="2010" name="Genome Biol.">
        <title>Genome sequence of the necrotrophic plant pathogen Pythium ultimum reveals original pathogenicity mechanisms and effector repertoire.</title>
        <authorList>
            <person name="Levesque C.A."/>
            <person name="Brouwer H."/>
            <person name="Cano L."/>
            <person name="Hamilton J.P."/>
            <person name="Holt C."/>
            <person name="Huitema E."/>
            <person name="Raffaele S."/>
            <person name="Robideau G.P."/>
            <person name="Thines M."/>
            <person name="Win J."/>
            <person name="Zerillo M.M."/>
            <person name="Beakes G.W."/>
            <person name="Boore J.L."/>
            <person name="Busam D."/>
            <person name="Dumas B."/>
            <person name="Ferriera S."/>
            <person name="Fuerstenberg S.I."/>
            <person name="Gachon C.M."/>
            <person name="Gaulin E."/>
            <person name="Govers F."/>
            <person name="Grenville-Briggs L."/>
            <person name="Horner N."/>
            <person name="Hostetler J."/>
            <person name="Jiang R.H."/>
            <person name="Johnson J."/>
            <person name="Krajaejun T."/>
            <person name="Lin H."/>
            <person name="Meijer H.J."/>
            <person name="Moore B."/>
            <person name="Morris P."/>
            <person name="Phuntmart V."/>
            <person name="Puiu D."/>
            <person name="Shetty J."/>
            <person name="Stajich J.E."/>
            <person name="Tripathy S."/>
            <person name="Wawra S."/>
            <person name="van West P."/>
            <person name="Whitty B.R."/>
            <person name="Coutinho P.M."/>
            <person name="Henrissat B."/>
            <person name="Martin F."/>
            <person name="Thomas P.D."/>
            <person name="Tyler B.M."/>
            <person name="De Vries R.P."/>
            <person name="Kamoun S."/>
            <person name="Yandell M."/>
            <person name="Tisserat N."/>
            <person name="Buell C.R."/>
        </authorList>
    </citation>
    <scope>NUCLEOTIDE SEQUENCE</scope>
    <source>
        <strain evidence="2">DAOM:BR144</strain>
    </source>
</reference>
<dbReference type="SUPFAM" id="SSF48403">
    <property type="entry name" value="Ankyrin repeat"/>
    <property type="match status" value="1"/>
</dbReference>
<name>K3WIT5_GLOUD</name>
<keyword evidence="2" id="KW-1185">Reference proteome</keyword>
<dbReference type="eggNOG" id="ENOG502S4FP">
    <property type="taxonomic scope" value="Eukaryota"/>
</dbReference>
<dbReference type="EMBL" id="GL376564">
    <property type="status" value="NOT_ANNOTATED_CDS"/>
    <property type="molecule type" value="Genomic_DNA"/>
</dbReference>
<evidence type="ECO:0000313" key="2">
    <source>
        <dbReference type="Proteomes" id="UP000019132"/>
    </source>
</evidence>
<proteinExistence type="predicted"/>
<dbReference type="InParanoid" id="K3WIT5"/>
<dbReference type="AlphaFoldDB" id="K3WIT5"/>
<dbReference type="OMA" id="WILEATC"/>
<reference evidence="2" key="2">
    <citation type="submission" date="2010-04" db="EMBL/GenBank/DDBJ databases">
        <authorList>
            <person name="Buell R."/>
            <person name="Hamilton J."/>
            <person name="Hostetler J."/>
        </authorList>
    </citation>
    <scope>NUCLEOTIDE SEQUENCE [LARGE SCALE GENOMIC DNA]</scope>
    <source>
        <strain evidence="2">DAOM:BR144</strain>
    </source>
</reference>
<dbReference type="InterPro" id="IPR036770">
    <property type="entry name" value="Ankyrin_rpt-contain_sf"/>
</dbReference>
<dbReference type="EnsemblProtists" id="PYU1_T004877">
    <property type="protein sequence ID" value="PYU1_T004877"/>
    <property type="gene ID" value="PYU1_G004866"/>
</dbReference>
<dbReference type="HOGENOM" id="CLU_069057_0_0_1"/>
<evidence type="ECO:0000313" key="1">
    <source>
        <dbReference type="EnsemblProtists" id="PYU1_T004877"/>
    </source>
</evidence>
<dbReference type="VEuPathDB" id="FungiDB:PYU1_G004866"/>
<reference evidence="1" key="3">
    <citation type="submission" date="2015-02" db="UniProtKB">
        <authorList>
            <consortium name="EnsemblProtists"/>
        </authorList>
    </citation>
    <scope>IDENTIFICATION</scope>
    <source>
        <strain evidence="1">DAOM BR144</strain>
    </source>
</reference>
<sequence>MTPDATSLWLISVESGSLAALEWLLDHTDFVQRCAAREETKDNPVDMLLLAASKHASDLHAHMTVLLLSKLSPYYSGRLAGDGTDTTLLHRCVGFANANLVQCAVETLLASIPGSSIEVRDAFGDTPIVYACAAGNLATLCFLVKTTRARLENEYEGQSSFYYTLQLLPSFAWRWIVGILLATHCNRGFLHCDAEDRSCGCKGWEDAPGTAAMEAEVAQKCGFCNHDAESHRVVPHPPWFMDQYETYAGIESTSSPSCESISDP</sequence>
<accession>K3WIT5</accession>
<dbReference type="Proteomes" id="UP000019132">
    <property type="component" value="Unassembled WGS sequence"/>
</dbReference>
<protein>
    <submittedName>
        <fullName evidence="1">Uncharacterized protein</fullName>
    </submittedName>
</protein>